<proteinExistence type="predicted"/>
<name>A0A2A2JXV8_9BILA</name>
<dbReference type="OrthoDB" id="5825263at2759"/>
<evidence type="ECO:0000313" key="2">
    <source>
        <dbReference type="Proteomes" id="UP000218231"/>
    </source>
</evidence>
<keyword evidence="2" id="KW-1185">Reference proteome</keyword>
<comment type="caution">
    <text evidence="1">The sequence shown here is derived from an EMBL/GenBank/DDBJ whole genome shotgun (WGS) entry which is preliminary data.</text>
</comment>
<protein>
    <submittedName>
        <fullName evidence="1">Uncharacterized protein</fullName>
    </submittedName>
</protein>
<organism evidence="1 2">
    <name type="scientific">Diploscapter pachys</name>
    <dbReference type="NCBI Taxonomy" id="2018661"/>
    <lineage>
        <taxon>Eukaryota</taxon>
        <taxon>Metazoa</taxon>
        <taxon>Ecdysozoa</taxon>
        <taxon>Nematoda</taxon>
        <taxon>Chromadorea</taxon>
        <taxon>Rhabditida</taxon>
        <taxon>Rhabditina</taxon>
        <taxon>Rhabditomorpha</taxon>
        <taxon>Rhabditoidea</taxon>
        <taxon>Rhabditidae</taxon>
        <taxon>Diploscapter</taxon>
    </lineage>
</organism>
<accession>A0A2A2JXV8</accession>
<dbReference type="EMBL" id="LIAE01010091">
    <property type="protein sequence ID" value="PAV66557.1"/>
    <property type="molecule type" value="Genomic_DNA"/>
</dbReference>
<evidence type="ECO:0000313" key="1">
    <source>
        <dbReference type="EMBL" id="PAV66557.1"/>
    </source>
</evidence>
<sequence>MIRVMETAIVDFYSATGINDTSGNVAQHISDTMEHYYGGLWTVSLFDTAYTFAYTAQKKSPAFAVFDVNENGISIAKDGY</sequence>
<dbReference type="Proteomes" id="UP000218231">
    <property type="component" value="Unassembled WGS sequence"/>
</dbReference>
<reference evidence="1 2" key="1">
    <citation type="journal article" date="2017" name="Curr. Biol.">
        <title>Genome architecture and evolution of a unichromosomal asexual nematode.</title>
        <authorList>
            <person name="Fradin H."/>
            <person name="Zegar C."/>
            <person name="Gutwein M."/>
            <person name="Lucas J."/>
            <person name="Kovtun M."/>
            <person name="Corcoran D."/>
            <person name="Baugh L.R."/>
            <person name="Kiontke K."/>
            <person name="Gunsalus K."/>
            <person name="Fitch D.H."/>
            <person name="Piano F."/>
        </authorList>
    </citation>
    <scope>NUCLEOTIDE SEQUENCE [LARGE SCALE GENOMIC DNA]</scope>
    <source>
        <strain evidence="1">PF1309</strain>
    </source>
</reference>
<gene>
    <name evidence="1" type="ORF">WR25_22562</name>
</gene>
<dbReference type="AlphaFoldDB" id="A0A2A2JXV8"/>